<dbReference type="EMBL" id="VJZC01001029">
    <property type="protein sequence ID" value="MPY64960.1"/>
    <property type="molecule type" value="Genomic_DNA"/>
</dbReference>
<organism evidence="2 3">
    <name type="scientific">Streptomyces spongiae</name>
    <dbReference type="NCBI Taxonomy" id="565072"/>
    <lineage>
        <taxon>Bacteria</taxon>
        <taxon>Bacillati</taxon>
        <taxon>Actinomycetota</taxon>
        <taxon>Actinomycetes</taxon>
        <taxon>Kitasatosporales</taxon>
        <taxon>Streptomycetaceae</taxon>
        <taxon>Streptomyces</taxon>
    </lineage>
</organism>
<keyword evidence="1" id="KW-1133">Transmembrane helix</keyword>
<name>A0A5N8Y022_9ACTN</name>
<dbReference type="AlphaFoldDB" id="A0A5N8Y022"/>
<feature type="non-terminal residue" evidence="2">
    <location>
        <position position="137"/>
    </location>
</feature>
<evidence type="ECO:0000313" key="3">
    <source>
        <dbReference type="Proteomes" id="UP000400924"/>
    </source>
</evidence>
<reference evidence="2 3" key="1">
    <citation type="submission" date="2019-07" db="EMBL/GenBank/DDBJ databases">
        <title>New species of Amycolatopsis and Streptomyces.</title>
        <authorList>
            <person name="Duangmal K."/>
            <person name="Teo W.F.A."/>
            <person name="Lipun K."/>
        </authorList>
    </citation>
    <scope>NUCLEOTIDE SEQUENCE [LARGE SCALE GENOMIC DNA]</scope>
    <source>
        <strain evidence="2 3">NBRC 106415</strain>
    </source>
</reference>
<dbReference type="GO" id="GO:0016020">
    <property type="term" value="C:membrane"/>
    <property type="evidence" value="ECO:0007669"/>
    <property type="project" value="InterPro"/>
</dbReference>
<dbReference type="Proteomes" id="UP000400924">
    <property type="component" value="Unassembled WGS sequence"/>
</dbReference>
<keyword evidence="1" id="KW-0472">Membrane</keyword>
<dbReference type="SUPFAM" id="SSF82861">
    <property type="entry name" value="Mechanosensitive channel protein MscS (YggB), transmembrane region"/>
    <property type="match status" value="1"/>
</dbReference>
<feature type="transmembrane region" description="Helical" evidence="1">
    <location>
        <begin position="83"/>
        <end position="103"/>
    </location>
</feature>
<sequence>MWWSGWAVGRASWQAWAALGAVLCALVGSVARLSVDGGMDNAFVVRAARVFWHGGSPYDDQRFLYFPSAVPAALPQVFVEPDVLRVLVPAVVTGLLVFGWACALRLHGVPWRSRFAVLGLVGLVVGFAPFGHLVQLG</sequence>
<evidence type="ECO:0000313" key="2">
    <source>
        <dbReference type="EMBL" id="MPY64960.1"/>
    </source>
</evidence>
<gene>
    <name evidence="2" type="ORF">FNH08_49820</name>
</gene>
<protein>
    <recommendedName>
        <fullName evidence="4">DUF2029 domain-containing protein</fullName>
    </recommendedName>
</protein>
<feature type="transmembrane region" description="Helical" evidence="1">
    <location>
        <begin position="115"/>
        <end position="134"/>
    </location>
</feature>
<accession>A0A5N8Y022</accession>
<evidence type="ECO:0000256" key="1">
    <source>
        <dbReference type="SAM" id="Phobius"/>
    </source>
</evidence>
<proteinExistence type="predicted"/>
<evidence type="ECO:0008006" key="4">
    <source>
        <dbReference type="Google" id="ProtNLM"/>
    </source>
</evidence>
<dbReference type="InterPro" id="IPR011014">
    <property type="entry name" value="MscS_channel_TM-2"/>
</dbReference>
<keyword evidence="3" id="KW-1185">Reference proteome</keyword>
<comment type="caution">
    <text evidence="2">The sequence shown here is derived from an EMBL/GenBank/DDBJ whole genome shotgun (WGS) entry which is preliminary data.</text>
</comment>
<keyword evidence="1" id="KW-0812">Transmembrane</keyword>